<evidence type="ECO:0000256" key="5">
    <source>
        <dbReference type="ARBA" id="ARBA00023319"/>
    </source>
</evidence>
<dbReference type="OMA" id="AWHYSED"/>
<accession>B4JUY9</accession>
<dbReference type="AlphaFoldDB" id="B4JUY9"/>
<organism evidence="8">
    <name type="scientific">Drosophila grimshawi</name>
    <name type="common">Hawaiian fruit fly</name>
    <name type="synonym">Idiomyia grimshawi</name>
    <dbReference type="NCBI Taxonomy" id="7222"/>
    <lineage>
        <taxon>Eukaryota</taxon>
        <taxon>Metazoa</taxon>
        <taxon>Ecdysozoa</taxon>
        <taxon>Arthropoda</taxon>
        <taxon>Hexapoda</taxon>
        <taxon>Insecta</taxon>
        <taxon>Pterygota</taxon>
        <taxon>Neoptera</taxon>
        <taxon>Endopterygota</taxon>
        <taxon>Diptera</taxon>
        <taxon>Brachycera</taxon>
        <taxon>Muscomorpha</taxon>
        <taxon>Ephydroidea</taxon>
        <taxon>Drosophilidae</taxon>
        <taxon>Drosophila</taxon>
        <taxon>Hawaiian Drosophila</taxon>
    </lineage>
</organism>
<dbReference type="Pfam" id="PF08205">
    <property type="entry name" value="C2-set_2"/>
    <property type="match status" value="1"/>
</dbReference>
<keyword evidence="3" id="KW-1015">Disulfide bond</keyword>
<protein>
    <submittedName>
        <fullName evidence="7">GH14758</fullName>
    </submittedName>
</protein>
<keyword evidence="4" id="KW-0325">Glycoprotein</keyword>
<feature type="domain" description="Ig-like" evidence="6">
    <location>
        <begin position="140"/>
        <end position="245"/>
    </location>
</feature>
<evidence type="ECO:0000313" key="8">
    <source>
        <dbReference type="Proteomes" id="UP000001070"/>
    </source>
</evidence>
<dbReference type="PhylomeDB" id="B4JUY9"/>
<dbReference type="PANTHER" id="PTHR11640:SF154">
    <property type="entry name" value="IRREGULAR CHIASM C-ROUGHEST PROTEIN-LIKE PROTEIN"/>
    <property type="match status" value="1"/>
</dbReference>
<dbReference type="InterPro" id="IPR003599">
    <property type="entry name" value="Ig_sub"/>
</dbReference>
<keyword evidence="2" id="KW-0472">Membrane</keyword>
<dbReference type="Gene3D" id="2.60.40.10">
    <property type="entry name" value="Immunoglobulins"/>
    <property type="match status" value="2"/>
</dbReference>
<evidence type="ECO:0000256" key="2">
    <source>
        <dbReference type="ARBA" id="ARBA00023136"/>
    </source>
</evidence>
<proteinExistence type="predicted"/>
<reference evidence="7 8" key="1">
    <citation type="journal article" date="2007" name="Nature">
        <title>Evolution of genes and genomes on the Drosophila phylogeny.</title>
        <authorList>
            <consortium name="Drosophila 12 Genomes Consortium"/>
            <person name="Clark A.G."/>
            <person name="Eisen M.B."/>
            <person name="Smith D.R."/>
            <person name="Bergman C.M."/>
            <person name="Oliver B."/>
            <person name="Markow T.A."/>
            <person name="Kaufman T.C."/>
            <person name="Kellis M."/>
            <person name="Gelbart W."/>
            <person name="Iyer V.N."/>
            <person name="Pollard D.A."/>
            <person name="Sackton T.B."/>
            <person name="Larracuente A.M."/>
            <person name="Singh N.D."/>
            <person name="Abad J.P."/>
            <person name="Abt D.N."/>
            <person name="Adryan B."/>
            <person name="Aguade M."/>
            <person name="Akashi H."/>
            <person name="Anderson W.W."/>
            <person name="Aquadro C.F."/>
            <person name="Ardell D.H."/>
            <person name="Arguello R."/>
            <person name="Artieri C.G."/>
            <person name="Barbash D.A."/>
            <person name="Barker D."/>
            <person name="Barsanti P."/>
            <person name="Batterham P."/>
            <person name="Batzoglou S."/>
            <person name="Begun D."/>
            <person name="Bhutkar A."/>
            <person name="Blanco E."/>
            <person name="Bosak S.A."/>
            <person name="Bradley R.K."/>
            <person name="Brand A.D."/>
            <person name="Brent M.R."/>
            <person name="Brooks A.N."/>
            <person name="Brown R.H."/>
            <person name="Butlin R.K."/>
            <person name="Caggese C."/>
            <person name="Calvi B.R."/>
            <person name="Bernardo de Carvalho A."/>
            <person name="Caspi A."/>
            <person name="Castrezana S."/>
            <person name="Celniker S.E."/>
            <person name="Chang J.L."/>
            <person name="Chapple C."/>
            <person name="Chatterji S."/>
            <person name="Chinwalla A."/>
            <person name="Civetta A."/>
            <person name="Clifton S.W."/>
            <person name="Comeron J.M."/>
            <person name="Costello J.C."/>
            <person name="Coyne J.A."/>
            <person name="Daub J."/>
            <person name="David R.G."/>
            <person name="Delcher A.L."/>
            <person name="Delehaunty K."/>
            <person name="Do C.B."/>
            <person name="Ebling H."/>
            <person name="Edwards K."/>
            <person name="Eickbush T."/>
            <person name="Evans J.D."/>
            <person name="Filipski A."/>
            <person name="Findeiss S."/>
            <person name="Freyhult E."/>
            <person name="Fulton L."/>
            <person name="Fulton R."/>
            <person name="Garcia A.C."/>
            <person name="Gardiner A."/>
            <person name="Garfield D.A."/>
            <person name="Garvin B.E."/>
            <person name="Gibson G."/>
            <person name="Gilbert D."/>
            <person name="Gnerre S."/>
            <person name="Godfrey J."/>
            <person name="Good R."/>
            <person name="Gotea V."/>
            <person name="Gravely B."/>
            <person name="Greenberg A.J."/>
            <person name="Griffiths-Jones S."/>
            <person name="Gross S."/>
            <person name="Guigo R."/>
            <person name="Gustafson E.A."/>
            <person name="Haerty W."/>
            <person name="Hahn M.W."/>
            <person name="Halligan D.L."/>
            <person name="Halpern A.L."/>
            <person name="Halter G.M."/>
            <person name="Han M.V."/>
            <person name="Heger A."/>
            <person name="Hillier L."/>
            <person name="Hinrichs A.S."/>
            <person name="Holmes I."/>
            <person name="Hoskins R.A."/>
            <person name="Hubisz M.J."/>
            <person name="Hultmark D."/>
            <person name="Huntley M.A."/>
            <person name="Jaffe D.B."/>
            <person name="Jagadeeshan S."/>
            <person name="Jeck W.R."/>
            <person name="Johnson J."/>
            <person name="Jones C.D."/>
            <person name="Jordan W.C."/>
            <person name="Karpen G.H."/>
            <person name="Kataoka E."/>
            <person name="Keightley P.D."/>
            <person name="Kheradpour P."/>
            <person name="Kirkness E.F."/>
            <person name="Koerich L.B."/>
            <person name="Kristiansen K."/>
            <person name="Kudrna D."/>
            <person name="Kulathinal R.J."/>
            <person name="Kumar S."/>
            <person name="Kwok R."/>
            <person name="Lander E."/>
            <person name="Langley C.H."/>
            <person name="Lapoint R."/>
            <person name="Lazzaro B.P."/>
            <person name="Lee S.J."/>
            <person name="Levesque L."/>
            <person name="Li R."/>
            <person name="Lin C.F."/>
            <person name="Lin M.F."/>
            <person name="Lindblad-Toh K."/>
            <person name="Llopart A."/>
            <person name="Long M."/>
            <person name="Low L."/>
            <person name="Lozovsky E."/>
            <person name="Lu J."/>
            <person name="Luo M."/>
            <person name="Machado C.A."/>
            <person name="Makalowski W."/>
            <person name="Marzo M."/>
            <person name="Matsuda M."/>
            <person name="Matzkin L."/>
            <person name="McAllister B."/>
            <person name="McBride C.S."/>
            <person name="McKernan B."/>
            <person name="McKernan K."/>
            <person name="Mendez-Lago M."/>
            <person name="Minx P."/>
            <person name="Mollenhauer M.U."/>
            <person name="Montooth K."/>
            <person name="Mount S.M."/>
            <person name="Mu X."/>
            <person name="Myers E."/>
            <person name="Negre B."/>
            <person name="Newfeld S."/>
            <person name="Nielsen R."/>
            <person name="Noor M.A."/>
            <person name="O'Grady P."/>
            <person name="Pachter L."/>
            <person name="Papaceit M."/>
            <person name="Parisi M.J."/>
            <person name="Parisi M."/>
            <person name="Parts L."/>
            <person name="Pedersen J.S."/>
            <person name="Pesole G."/>
            <person name="Phillippy A.M."/>
            <person name="Ponting C.P."/>
            <person name="Pop M."/>
            <person name="Porcelli D."/>
            <person name="Powell J.R."/>
            <person name="Prohaska S."/>
            <person name="Pruitt K."/>
            <person name="Puig M."/>
            <person name="Quesneville H."/>
            <person name="Ram K.R."/>
            <person name="Rand D."/>
            <person name="Rasmussen M.D."/>
            <person name="Reed L.K."/>
            <person name="Reenan R."/>
            <person name="Reily A."/>
            <person name="Remington K.A."/>
            <person name="Rieger T.T."/>
            <person name="Ritchie M.G."/>
            <person name="Robin C."/>
            <person name="Rogers Y.H."/>
            <person name="Rohde C."/>
            <person name="Rozas J."/>
            <person name="Rubenfield M.J."/>
            <person name="Ruiz A."/>
            <person name="Russo S."/>
            <person name="Salzberg S.L."/>
            <person name="Sanchez-Gracia A."/>
            <person name="Saranga D.J."/>
            <person name="Sato H."/>
            <person name="Schaeffer S.W."/>
            <person name="Schatz M.C."/>
            <person name="Schlenke T."/>
            <person name="Schwartz R."/>
            <person name="Segarra C."/>
            <person name="Singh R.S."/>
            <person name="Sirot L."/>
            <person name="Sirota M."/>
            <person name="Sisneros N.B."/>
            <person name="Smith C.D."/>
            <person name="Smith T.F."/>
            <person name="Spieth J."/>
            <person name="Stage D.E."/>
            <person name="Stark A."/>
            <person name="Stephan W."/>
            <person name="Strausberg R.L."/>
            <person name="Strempel S."/>
            <person name="Sturgill D."/>
            <person name="Sutton G."/>
            <person name="Sutton G.G."/>
            <person name="Tao W."/>
            <person name="Teichmann S."/>
            <person name="Tobari Y.N."/>
            <person name="Tomimura Y."/>
            <person name="Tsolas J.M."/>
            <person name="Valente V.L."/>
            <person name="Venter E."/>
            <person name="Venter J.C."/>
            <person name="Vicario S."/>
            <person name="Vieira F.G."/>
            <person name="Vilella A.J."/>
            <person name="Villasante A."/>
            <person name="Walenz B."/>
            <person name="Wang J."/>
            <person name="Wasserman M."/>
            <person name="Watts T."/>
            <person name="Wilson D."/>
            <person name="Wilson R.K."/>
            <person name="Wing R.A."/>
            <person name="Wolfner M.F."/>
            <person name="Wong A."/>
            <person name="Wong G.K."/>
            <person name="Wu C.I."/>
            <person name="Wu G."/>
            <person name="Yamamoto D."/>
            <person name="Yang H.P."/>
            <person name="Yang S.P."/>
            <person name="Yorke J.A."/>
            <person name="Yoshida K."/>
            <person name="Zdobnov E."/>
            <person name="Zhang P."/>
            <person name="Zhang Y."/>
            <person name="Zimin A.V."/>
            <person name="Baldwin J."/>
            <person name="Abdouelleil A."/>
            <person name="Abdulkadir J."/>
            <person name="Abebe A."/>
            <person name="Abera B."/>
            <person name="Abreu J."/>
            <person name="Acer S.C."/>
            <person name="Aftuck L."/>
            <person name="Alexander A."/>
            <person name="An P."/>
            <person name="Anderson E."/>
            <person name="Anderson S."/>
            <person name="Arachi H."/>
            <person name="Azer M."/>
            <person name="Bachantsang P."/>
            <person name="Barry A."/>
            <person name="Bayul T."/>
            <person name="Berlin A."/>
            <person name="Bessette D."/>
            <person name="Bloom T."/>
            <person name="Blye J."/>
            <person name="Boguslavskiy L."/>
            <person name="Bonnet C."/>
            <person name="Boukhgalter B."/>
            <person name="Bourzgui I."/>
            <person name="Brown A."/>
            <person name="Cahill P."/>
            <person name="Channer S."/>
            <person name="Cheshatsang Y."/>
            <person name="Chuda L."/>
            <person name="Citroen M."/>
            <person name="Collymore A."/>
            <person name="Cooke P."/>
            <person name="Costello M."/>
            <person name="D'Aco K."/>
            <person name="Daza R."/>
            <person name="De Haan G."/>
            <person name="DeGray S."/>
            <person name="DeMaso C."/>
            <person name="Dhargay N."/>
            <person name="Dooley K."/>
            <person name="Dooley E."/>
            <person name="Doricent M."/>
            <person name="Dorje P."/>
            <person name="Dorjee K."/>
            <person name="Dupes A."/>
            <person name="Elong R."/>
            <person name="Falk J."/>
            <person name="Farina A."/>
            <person name="Faro S."/>
            <person name="Ferguson D."/>
            <person name="Fisher S."/>
            <person name="Foley C.D."/>
            <person name="Franke A."/>
            <person name="Friedrich D."/>
            <person name="Gadbois L."/>
            <person name="Gearin G."/>
            <person name="Gearin C.R."/>
            <person name="Giannoukos G."/>
            <person name="Goode T."/>
            <person name="Graham J."/>
            <person name="Grandbois E."/>
            <person name="Grewal S."/>
            <person name="Gyaltsen K."/>
            <person name="Hafez N."/>
            <person name="Hagos B."/>
            <person name="Hall J."/>
            <person name="Henson C."/>
            <person name="Hollinger A."/>
            <person name="Honan T."/>
            <person name="Huard M.D."/>
            <person name="Hughes L."/>
            <person name="Hurhula B."/>
            <person name="Husby M.E."/>
            <person name="Kamat A."/>
            <person name="Kanga B."/>
            <person name="Kashin S."/>
            <person name="Khazanovich D."/>
            <person name="Kisner P."/>
            <person name="Lance K."/>
            <person name="Lara M."/>
            <person name="Lee W."/>
            <person name="Lennon N."/>
            <person name="Letendre F."/>
            <person name="LeVine R."/>
            <person name="Lipovsky A."/>
            <person name="Liu X."/>
            <person name="Liu J."/>
            <person name="Liu S."/>
            <person name="Lokyitsang T."/>
            <person name="Lokyitsang Y."/>
            <person name="Lubonja R."/>
            <person name="Lui A."/>
            <person name="MacDonald P."/>
            <person name="Magnisalis V."/>
            <person name="Maru K."/>
            <person name="Matthews C."/>
            <person name="McCusker W."/>
            <person name="McDonough S."/>
            <person name="Mehta T."/>
            <person name="Meldrim J."/>
            <person name="Meneus L."/>
            <person name="Mihai O."/>
            <person name="Mihalev A."/>
            <person name="Mihova T."/>
            <person name="Mittelman R."/>
            <person name="Mlenga V."/>
            <person name="Montmayeur A."/>
            <person name="Mulrain L."/>
            <person name="Navidi A."/>
            <person name="Naylor J."/>
            <person name="Negash T."/>
            <person name="Nguyen T."/>
            <person name="Nguyen N."/>
            <person name="Nicol R."/>
            <person name="Norbu C."/>
            <person name="Norbu N."/>
            <person name="Novod N."/>
            <person name="O'Neill B."/>
            <person name="Osman S."/>
            <person name="Markiewicz E."/>
            <person name="Oyono O.L."/>
            <person name="Patti C."/>
            <person name="Phunkhang P."/>
            <person name="Pierre F."/>
            <person name="Priest M."/>
            <person name="Raghuraman S."/>
            <person name="Rege F."/>
            <person name="Reyes R."/>
            <person name="Rise C."/>
            <person name="Rogov P."/>
            <person name="Ross K."/>
            <person name="Ryan E."/>
            <person name="Settipalli S."/>
            <person name="Shea T."/>
            <person name="Sherpa N."/>
            <person name="Shi L."/>
            <person name="Shih D."/>
            <person name="Sparrow T."/>
            <person name="Spaulding J."/>
            <person name="Stalker J."/>
            <person name="Stange-Thomann N."/>
            <person name="Stavropoulos S."/>
            <person name="Stone C."/>
            <person name="Strader C."/>
            <person name="Tesfaye S."/>
            <person name="Thomson T."/>
            <person name="Thoulutsang Y."/>
            <person name="Thoulutsang D."/>
            <person name="Topham K."/>
            <person name="Topping I."/>
            <person name="Tsamla T."/>
            <person name="Vassiliev H."/>
            <person name="Vo A."/>
            <person name="Wangchuk T."/>
            <person name="Wangdi T."/>
            <person name="Weiand M."/>
            <person name="Wilkinson J."/>
            <person name="Wilson A."/>
            <person name="Yadav S."/>
            <person name="Young G."/>
            <person name="Yu Q."/>
            <person name="Zembek L."/>
            <person name="Zhong D."/>
            <person name="Zimmer A."/>
            <person name="Zwirko Z."/>
            <person name="Jaffe D.B."/>
            <person name="Alvarez P."/>
            <person name="Brockman W."/>
            <person name="Butler J."/>
            <person name="Chin C."/>
            <person name="Gnerre S."/>
            <person name="Grabherr M."/>
            <person name="Kleber M."/>
            <person name="Mauceli E."/>
            <person name="MacCallum I."/>
        </authorList>
    </citation>
    <scope>NUCLEOTIDE SEQUENCE [LARGE SCALE GENOMIC DNA]</scope>
    <source>
        <strain evidence="8">Tucson 15287-2541.00</strain>
    </source>
</reference>
<dbReference type="GO" id="GO:0098609">
    <property type="term" value="P:cell-cell adhesion"/>
    <property type="evidence" value="ECO:0007669"/>
    <property type="project" value="TreeGrafter"/>
</dbReference>
<dbReference type="InterPro" id="IPR013783">
    <property type="entry name" value="Ig-like_fold"/>
</dbReference>
<dbReference type="eggNOG" id="ENOG502R9ZJ">
    <property type="taxonomic scope" value="Eukaryota"/>
</dbReference>
<dbReference type="GO" id="GO:0005886">
    <property type="term" value="C:plasma membrane"/>
    <property type="evidence" value="ECO:0007669"/>
    <property type="project" value="TreeGrafter"/>
</dbReference>
<dbReference type="Proteomes" id="UP000001070">
    <property type="component" value="Unassembled WGS sequence"/>
</dbReference>
<evidence type="ECO:0000259" key="6">
    <source>
        <dbReference type="PROSITE" id="PS50835"/>
    </source>
</evidence>
<name>B4JUY9_DROGR</name>
<evidence type="ECO:0000313" key="7">
    <source>
        <dbReference type="EMBL" id="EDV91309.1"/>
    </source>
</evidence>
<dbReference type="HOGENOM" id="CLU_1092241_0_0_1"/>
<dbReference type="InterPro" id="IPR036179">
    <property type="entry name" value="Ig-like_dom_sf"/>
</dbReference>
<dbReference type="GO" id="GO:0050839">
    <property type="term" value="F:cell adhesion molecule binding"/>
    <property type="evidence" value="ECO:0007669"/>
    <property type="project" value="TreeGrafter"/>
</dbReference>
<evidence type="ECO:0000256" key="1">
    <source>
        <dbReference type="ARBA" id="ARBA00004479"/>
    </source>
</evidence>
<dbReference type="GO" id="GO:0005911">
    <property type="term" value="C:cell-cell junction"/>
    <property type="evidence" value="ECO:0007669"/>
    <property type="project" value="TreeGrafter"/>
</dbReference>
<dbReference type="EMBL" id="CH916374">
    <property type="protein sequence ID" value="EDV91309.1"/>
    <property type="molecule type" value="Genomic_DNA"/>
</dbReference>
<keyword evidence="8" id="KW-1185">Reference proteome</keyword>
<keyword evidence="5" id="KW-0393">Immunoglobulin domain</keyword>
<evidence type="ECO:0000256" key="3">
    <source>
        <dbReference type="ARBA" id="ARBA00023157"/>
    </source>
</evidence>
<comment type="subcellular location">
    <subcellularLocation>
        <location evidence="1">Membrane</location>
        <topology evidence="1">Single-pass type I membrane protein</topology>
    </subcellularLocation>
</comment>
<evidence type="ECO:0000256" key="4">
    <source>
        <dbReference type="ARBA" id="ARBA00023180"/>
    </source>
</evidence>
<dbReference type="OrthoDB" id="10039395at2759"/>
<dbReference type="SUPFAM" id="SSF48726">
    <property type="entry name" value="Immunoglobulin"/>
    <property type="match status" value="2"/>
</dbReference>
<dbReference type="InParanoid" id="B4JUY9"/>
<dbReference type="SMART" id="SM00409">
    <property type="entry name" value="IG"/>
    <property type="match status" value="2"/>
</dbReference>
<gene>
    <name evidence="7" type="primary">Dgri\GH14758</name>
    <name evidence="7" type="ORF">Dgri_GH14758</name>
</gene>
<feature type="domain" description="Ig-like" evidence="6">
    <location>
        <begin position="18"/>
        <end position="125"/>
    </location>
</feature>
<dbReference type="InterPro" id="IPR013162">
    <property type="entry name" value="CD80_C2-set"/>
</dbReference>
<dbReference type="InterPro" id="IPR007110">
    <property type="entry name" value="Ig-like_dom"/>
</dbReference>
<dbReference type="PANTHER" id="PTHR11640">
    <property type="entry name" value="NEPHRIN"/>
    <property type="match status" value="1"/>
</dbReference>
<sequence>MLNGQCVDGGERCIACFQRFSEQPKYTEVNPREDALLTCKVIDKRGSCSWQKDNKPVGIYPKKYEWAARPLSGNGALHLDLHPPPPMQIGGDCSLWIRSATLDFDDGLWECQVTASDFTAQDALTSQPVRLVVRVAPQRPRLEFESAPLPPGHNITVDAGAVATVKCASHYGNPPATLKWYLGDQEISPIHPQLNATEPDNTRTWSATSVVQVSAMRERHGDMLRCVAFHENYEAKSVPVEARMDVKCKLETPKIENENKKMK</sequence>
<dbReference type="InterPro" id="IPR051275">
    <property type="entry name" value="Cell_adhesion_signaling"/>
</dbReference>
<dbReference type="PROSITE" id="PS50835">
    <property type="entry name" value="IG_LIKE"/>
    <property type="match status" value="2"/>
</dbReference>